<feature type="compositionally biased region" description="Basic residues" evidence="1">
    <location>
        <begin position="101"/>
        <end position="112"/>
    </location>
</feature>
<feature type="compositionally biased region" description="Acidic residues" evidence="1">
    <location>
        <begin position="130"/>
        <end position="146"/>
    </location>
</feature>
<evidence type="ECO:0000313" key="2">
    <source>
        <dbReference type="EMBL" id="KAF5852593.1"/>
    </source>
</evidence>
<protein>
    <submittedName>
        <fullName evidence="2">Uncharacterized protein</fullName>
    </submittedName>
</protein>
<name>A0A8H5ZL23_COCSA</name>
<dbReference type="AlphaFoldDB" id="A0A8H5ZL23"/>
<dbReference type="Proteomes" id="UP000624244">
    <property type="component" value="Unassembled WGS sequence"/>
</dbReference>
<evidence type="ECO:0000256" key="1">
    <source>
        <dbReference type="SAM" id="MobiDB-lite"/>
    </source>
</evidence>
<comment type="caution">
    <text evidence="2">The sequence shown here is derived from an EMBL/GenBank/DDBJ whole genome shotgun (WGS) entry which is preliminary data.</text>
</comment>
<gene>
    <name evidence="2" type="ORF">GGP41_008050</name>
</gene>
<proteinExistence type="predicted"/>
<evidence type="ECO:0000313" key="3">
    <source>
        <dbReference type="Proteomes" id="UP000624244"/>
    </source>
</evidence>
<organism evidence="2 3">
    <name type="scientific">Cochliobolus sativus</name>
    <name type="common">Common root rot and spot blotch fungus</name>
    <name type="synonym">Bipolaris sorokiniana</name>
    <dbReference type="NCBI Taxonomy" id="45130"/>
    <lineage>
        <taxon>Eukaryota</taxon>
        <taxon>Fungi</taxon>
        <taxon>Dikarya</taxon>
        <taxon>Ascomycota</taxon>
        <taxon>Pezizomycotina</taxon>
        <taxon>Dothideomycetes</taxon>
        <taxon>Pleosporomycetidae</taxon>
        <taxon>Pleosporales</taxon>
        <taxon>Pleosporineae</taxon>
        <taxon>Pleosporaceae</taxon>
        <taxon>Bipolaris</taxon>
    </lineage>
</organism>
<dbReference type="EMBL" id="WNKQ01000003">
    <property type="protein sequence ID" value="KAF5852593.1"/>
    <property type="molecule type" value="Genomic_DNA"/>
</dbReference>
<reference evidence="2" key="1">
    <citation type="submission" date="2019-11" db="EMBL/GenBank/DDBJ databases">
        <title>Bipolaris sorokiniana Genome sequencing.</title>
        <authorList>
            <person name="Wang H."/>
        </authorList>
    </citation>
    <scope>NUCLEOTIDE SEQUENCE</scope>
</reference>
<accession>A0A8H5ZL23</accession>
<feature type="region of interest" description="Disordered" evidence="1">
    <location>
        <begin position="65"/>
        <end position="146"/>
    </location>
</feature>
<sequence>MDDANNPKGWTDREILSSLLYLIQKDNITLDWDGGLYAAGRTVSGFRQKTNKLIKAFRSEWDAMASGAPVPQATPKKAPATSRKRKSKADQEDSEDVPSVKKPRGRPRKKAAIPKSEDDEADLDVKAEPKEEEEEEVQIDDIDAEV</sequence>
<dbReference type="OMA" id="GFRQKIN"/>